<feature type="compositionally biased region" description="Basic and acidic residues" evidence="1">
    <location>
        <begin position="45"/>
        <end position="54"/>
    </location>
</feature>
<sequence length="322" mass="36473">MLQTNILLEKIPEPAGSGLTVLEKSINKQRGNEVQTDPPHNKSRSRPEPKDRIRLSYSGGGRNLEQDQTENHPPESDTKADGGGGGGSCRTCVFDFPDTWNRDSSDRNHGEGNGEVVWRPGFSQTLALSRPRCSARAAAAAAEINISIRGEEEEERGGRGHLIWLMWRGEDSWDGCFGFTELQRTELHPPTHPPTGQAGRGCFYGHEEQRRRGGGEEEEEQRRGGGEEKMKMKRRRGGEEKRRRRGGGGGDEDEEEKRRRRRGEDEEERRRRRSRKVVEEITNLKICPHRSELLQSFSPQRVSDEQQVKEEEETPSGISVQL</sequence>
<keyword evidence="3" id="KW-1185">Reference proteome</keyword>
<dbReference type="AlphaFoldDB" id="A0AAV1FGV6"/>
<evidence type="ECO:0000313" key="3">
    <source>
        <dbReference type="Proteomes" id="UP001178508"/>
    </source>
</evidence>
<evidence type="ECO:0000256" key="1">
    <source>
        <dbReference type="SAM" id="MobiDB-lite"/>
    </source>
</evidence>
<accession>A0AAV1FGV6</accession>
<dbReference type="Proteomes" id="UP001178508">
    <property type="component" value="Chromosome 7"/>
</dbReference>
<proteinExistence type="predicted"/>
<organism evidence="2 3">
    <name type="scientific">Xyrichtys novacula</name>
    <name type="common">Pearly razorfish</name>
    <name type="synonym">Hemipteronotus novacula</name>
    <dbReference type="NCBI Taxonomy" id="13765"/>
    <lineage>
        <taxon>Eukaryota</taxon>
        <taxon>Metazoa</taxon>
        <taxon>Chordata</taxon>
        <taxon>Craniata</taxon>
        <taxon>Vertebrata</taxon>
        <taxon>Euteleostomi</taxon>
        <taxon>Actinopterygii</taxon>
        <taxon>Neopterygii</taxon>
        <taxon>Teleostei</taxon>
        <taxon>Neoteleostei</taxon>
        <taxon>Acanthomorphata</taxon>
        <taxon>Eupercaria</taxon>
        <taxon>Labriformes</taxon>
        <taxon>Labridae</taxon>
        <taxon>Xyrichtys</taxon>
    </lineage>
</organism>
<name>A0AAV1FGV6_XYRNO</name>
<feature type="compositionally biased region" description="Basic residues" evidence="1">
    <location>
        <begin position="231"/>
        <end position="246"/>
    </location>
</feature>
<gene>
    <name evidence="2" type="ORF">XNOV1_A022400</name>
</gene>
<feature type="region of interest" description="Disordered" evidence="1">
    <location>
        <begin position="1"/>
        <end position="87"/>
    </location>
</feature>
<feature type="compositionally biased region" description="Basic and acidic residues" evidence="1">
    <location>
        <begin position="69"/>
        <end position="80"/>
    </location>
</feature>
<evidence type="ECO:0000313" key="2">
    <source>
        <dbReference type="EMBL" id="CAJ1059612.1"/>
    </source>
</evidence>
<dbReference type="EMBL" id="OY660870">
    <property type="protein sequence ID" value="CAJ1059612.1"/>
    <property type="molecule type" value="Genomic_DNA"/>
</dbReference>
<feature type="region of interest" description="Disordered" evidence="1">
    <location>
        <begin position="207"/>
        <end position="322"/>
    </location>
</feature>
<reference evidence="2" key="1">
    <citation type="submission" date="2023-08" db="EMBL/GenBank/DDBJ databases">
        <authorList>
            <person name="Alioto T."/>
            <person name="Alioto T."/>
            <person name="Gomez Garrido J."/>
        </authorList>
    </citation>
    <scope>NUCLEOTIDE SEQUENCE</scope>
</reference>
<feature type="compositionally biased region" description="Basic and acidic residues" evidence="1">
    <location>
        <begin position="207"/>
        <end position="230"/>
    </location>
</feature>
<protein>
    <submittedName>
        <fullName evidence="2">Uncharacterized protein</fullName>
    </submittedName>
</protein>